<sequence>MFVLGRRAVWGGANELGCLSFEDQDFATAGRESRKGEEKQTWLFGSNDSWRAKVGGSREGFALWNEFSCALRLL</sequence>
<gene>
    <name evidence="1" type="ORF">NXF25_013858</name>
</gene>
<name>A0AAW1BA18_CROAD</name>
<evidence type="ECO:0000313" key="2">
    <source>
        <dbReference type="Proteomes" id="UP001474421"/>
    </source>
</evidence>
<evidence type="ECO:0000313" key="1">
    <source>
        <dbReference type="EMBL" id="KAK9398889.1"/>
    </source>
</evidence>
<dbReference type="EMBL" id="JAOTOJ010000007">
    <property type="protein sequence ID" value="KAK9398889.1"/>
    <property type="molecule type" value="Genomic_DNA"/>
</dbReference>
<accession>A0AAW1BA18</accession>
<dbReference type="AlphaFoldDB" id="A0AAW1BA18"/>
<keyword evidence="2" id="KW-1185">Reference proteome</keyword>
<evidence type="ECO:0008006" key="3">
    <source>
        <dbReference type="Google" id="ProtNLM"/>
    </source>
</evidence>
<dbReference type="Proteomes" id="UP001474421">
    <property type="component" value="Unassembled WGS sequence"/>
</dbReference>
<reference evidence="1 2" key="1">
    <citation type="journal article" date="2024" name="Proc. Natl. Acad. Sci. U.S.A.">
        <title>The genetic regulatory architecture and epigenomic basis for age-related changes in rattlesnake venom.</title>
        <authorList>
            <person name="Hogan M.P."/>
            <person name="Holding M.L."/>
            <person name="Nystrom G.S."/>
            <person name="Colston T.J."/>
            <person name="Bartlett D.A."/>
            <person name="Mason A.J."/>
            <person name="Ellsworth S.A."/>
            <person name="Rautsaw R.M."/>
            <person name="Lawrence K.C."/>
            <person name="Strickland J.L."/>
            <person name="He B."/>
            <person name="Fraser P."/>
            <person name="Margres M.J."/>
            <person name="Gilbert D.M."/>
            <person name="Gibbs H.L."/>
            <person name="Parkinson C.L."/>
            <person name="Rokyta D.R."/>
        </authorList>
    </citation>
    <scope>NUCLEOTIDE SEQUENCE [LARGE SCALE GENOMIC DNA]</scope>
    <source>
        <strain evidence="1">DRR0105</strain>
    </source>
</reference>
<protein>
    <recommendedName>
        <fullName evidence="3">MHC class I antigen</fullName>
    </recommendedName>
</protein>
<proteinExistence type="predicted"/>
<organism evidence="1 2">
    <name type="scientific">Crotalus adamanteus</name>
    <name type="common">Eastern diamondback rattlesnake</name>
    <dbReference type="NCBI Taxonomy" id="8729"/>
    <lineage>
        <taxon>Eukaryota</taxon>
        <taxon>Metazoa</taxon>
        <taxon>Chordata</taxon>
        <taxon>Craniata</taxon>
        <taxon>Vertebrata</taxon>
        <taxon>Euteleostomi</taxon>
        <taxon>Lepidosauria</taxon>
        <taxon>Squamata</taxon>
        <taxon>Bifurcata</taxon>
        <taxon>Unidentata</taxon>
        <taxon>Episquamata</taxon>
        <taxon>Toxicofera</taxon>
        <taxon>Serpentes</taxon>
        <taxon>Colubroidea</taxon>
        <taxon>Viperidae</taxon>
        <taxon>Crotalinae</taxon>
        <taxon>Crotalus</taxon>
    </lineage>
</organism>
<comment type="caution">
    <text evidence="1">The sequence shown here is derived from an EMBL/GenBank/DDBJ whole genome shotgun (WGS) entry which is preliminary data.</text>
</comment>